<sequence length="289" mass="31869">MGSGVILGSEAIRAGLVTRHELSTTYVARHKDVYVPRGIAVTPTIRAEAAWLRSRRQGVLAGFSAAALHGAQWVDPSRPAEIVDDHNRRREPGVVTLRCTLQDDEVCVIGGMRTTTAARTAVDLACRYPQDVAVAALDSLVRATQLALSDVAELASRHPGMRGIRRAHVALDLVDAGAQSPKETWLRLLLIRAGLPCPATQVMVHNGDFVALAYIDMGWEDLMVGVEYDGDQHRSDRRQYLKDIKRLEMLEGMGWLIVRVVAEDHPDDIIRRVRDALARRAHTAGRRIA</sequence>
<evidence type="ECO:0000313" key="1">
    <source>
        <dbReference type="EMBL" id="OHU59875.1"/>
    </source>
</evidence>
<proteinExistence type="predicted"/>
<dbReference type="SUPFAM" id="SSF52980">
    <property type="entry name" value="Restriction endonuclease-like"/>
    <property type="match status" value="1"/>
</dbReference>
<comment type="caution">
    <text evidence="1">The sequence shown here is derived from an EMBL/GenBank/DDBJ whole genome shotgun (WGS) entry which is preliminary data.</text>
</comment>
<dbReference type="Gene3D" id="3.40.960.10">
    <property type="entry name" value="VSR Endonuclease"/>
    <property type="match status" value="1"/>
</dbReference>
<organism evidence="1 2">
    <name type="scientific">Mycobacteroides chelonae</name>
    <name type="common">Mycobacterium chelonae</name>
    <dbReference type="NCBI Taxonomy" id="1774"/>
    <lineage>
        <taxon>Bacteria</taxon>
        <taxon>Bacillati</taxon>
        <taxon>Actinomycetota</taxon>
        <taxon>Actinomycetes</taxon>
        <taxon>Mycobacteriales</taxon>
        <taxon>Mycobacteriaceae</taxon>
        <taxon>Mycobacteroides</taxon>
    </lineage>
</organism>
<dbReference type="RefSeq" id="WP_057968504.1">
    <property type="nucleotide sequence ID" value="NZ_MLII01000028.1"/>
</dbReference>
<evidence type="ECO:0000313" key="2">
    <source>
        <dbReference type="Proteomes" id="UP000180043"/>
    </source>
</evidence>
<reference evidence="1 2" key="1">
    <citation type="submission" date="2016-10" db="EMBL/GenBank/DDBJ databases">
        <title>Evaluation of Human, Veterinary and Environmental Mycobacterium chelonae Isolates by Core Genome Phylogenomic Analysis, Targeted Gene Comparison, and Anti-microbial Susceptibility Patterns: A Tale of Mistaken Identities.</title>
        <authorList>
            <person name="Fogelson S.B."/>
            <person name="Camus A.C."/>
            <person name="Lorenz W."/>
            <person name="Vasireddy R."/>
            <person name="Vasireddy S."/>
            <person name="Smith T."/>
            <person name="Brown-Elliott B.A."/>
            <person name="Wallace R.J.Jr."/>
            <person name="Hasan N.A."/>
            <person name="Reischl U."/>
            <person name="Sanchez S."/>
        </authorList>
    </citation>
    <scope>NUCLEOTIDE SEQUENCE [LARGE SCALE GENOMIC DNA]</scope>
    <source>
        <strain evidence="1 2">15515</strain>
    </source>
</reference>
<dbReference type="Proteomes" id="UP000180043">
    <property type="component" value="Unassembled WGS sequence"/>
</dbReference>
<dbReference type="InterPro" id="IPR011335">
    <property type="entry name" value="Restrct_endonuc-II-like"/>
</dbReference>
<name>A0A1S1LUU5_MYCCH</name>
<accession>A0A1S1LUU5</accession>
<dbReference type="EMBL" id="MLIQ01000011">
    <property type="protein sequence ID" value="OHU59875.1"/>
    <property type="molecule type" value="Genomic_DNA"/>
</dbReference>
<protein>
    <recommendedName>
        <fullName evidence="3">Cullin, a subunit of E3 ubiquitin ligase</fullName>
    </recommendedName>
</protein>
<dbReference type="AlphaFoldDB" id="A0A1S1LUU5"/>
<evidence type="ECO:0008006" key="3">
    <source>
        <dbReference type="Google" id="ProtNLM"/>
    </source>
</evidence>
<gene>
    <name evidence="1" type="ORF">BKG82_04890</name>
</gene>